<feature type="domain" description="Protein kinase" evidence="6">
    <location>
        <begin position="1"/>
        <end position="245"/>
    </location>
</feature>
<dbReference type="PROSITE" id="PS50011">
    <property type="entry name" value="PROTEIN_KINASE_DOM"/>
    <property type="match status" value="1"/>
</dbReference>
<sequence>MQYFAEDFDPQEYESLTDFSGNENVTLMCHNETKKLIVRKTISGINKELYRQLVHVRHENLVQVMGLEETTSNCFTYEEYINGATLAEIIANGPIPEEKVVHWIGQLCQAVRLLHEQSPIIIHRDIKPANIMLSSDGIIKLIDFDASKEFTPNQQRDTELVGTPNYAAPEQYGFAASDPRTDIYAIGILFHEILTGYKPNEINSPYEGRYKKIIQKCIELDPKRRYGSVRELECQLGMNRVTGFIEKIPGFRTRIWWKQVAASVVYMIVAISITGAVLYRYEMVVPQIKDRQGLTRDMGKAIGEEQSVGENQEKDKNVILKSTDGENQVQDTLLDLPADNKQPTVDKKGHPVQKLPRIPLSQVNITTSFAGVEMKGATSYDVAIDDWKTWRKGEQGIVYFPRGTAIEITIENNSGQDMINPLLGITFLFCNMDDVTLDIEGLTREKEHSFFYRKNKIAIGETVRYRLPLDHAYMNVSTRRQPIMNIMFLADNYLPIQKILVNFKLAGL</sequence>
<evidence type="ECO:0000256" key="3">
    <source>
        <dbReference type="ARBA" id="ARBA00022777"/>
    </source>
</evidence>
<dbReference type="PANTHER" id="PTHR24348">
    <property type="entry name" value="SERINE/THREONINE-PROTEIN KINASE UNC-51-RELATED"/>
    <property type="match status" value="1"/>
</dbReference>
<dbReference type="PANTHER" id="PTHR24348:SF22">
    <property type="entry name" value="NON-SPECIFIC SERINE_THREONINE PROTEIN KINASE"/>
    <property type="match status" value="1"/>
</dbReference>
<dbReference type="InterPro" id="IPR045269">
    <property type="entry name" value="Atg1-like"/>
</dbReference>
<dbReference type="InterPro" id="IPR008271">
    <property type="entry name" value="Ser/Thr_kinase_AS"/>
</dbReference>
<keyword evidence="5" id="KW-0812">Transmembrane</keyword>
<dbReference type="SMART" id="SM00220">
    <property type="entry name" value="S_TKc"/>
    <property type="match status" value="1"/>
</dbReference>
<dbReference type="InterPro" id="IPR011009">
    <property type="entry name" value="Kinase-like_dom_sf"/>
</dbReference>
<keyword evidence="8" id="KW-1185">Reference proteome</keyword>
<keyword evidence="5" id="KW-0472">Membrane</keyword>
<keyword evidence="5" id="KW-1133">Transmembrane helix</keyword>
<proteinExistence type="predicted"/>
<evidence type="ECO:0000256" key="5">
    <source>
        <dbReference type="SAM" id="Phobius"/>
    </source>
</evidence>
<gene>
    <name evidence="7" type="primary">pknD_1</name>
    <name evidence="7" type="ORF">SPACI_014400</name>
</gene>
<organism evidence="7 8">
    <name type="scientific">Sporomusa acidovorans (strain ATCC 49682 / DSM 3132 / Mol)</name>
    <dbReference type="NCBI Taxonomy" id="1123286"/>
    <lineage>
        <taxon>Bacteria</taxon>
        <taxon>Bacillati</taxon>
        <taxon>Bacillota</taxon>
        <taxon>Negativicutes</taxon>
        <taxon>Selenomonadales</taxon>
        <taxon>Sporomusaceae</taxon>
        <taxon>Sporomusa</taxon>
    </lineage>
</organism>
<dbReference type="Proteomes" id="UP000216052">
    <property type="component" value="Chromosome"/>
</dbReference>
<dbReference type="GO" id="GO:0004674">
    <property type="term" value="F:protein serine/threonine kinase activity"/>
    <property type="evidence" value="ECO:0007669"/>
    <property type="project" value="UniProtKB-EC"/>
</dbReference>
<evidence type="ECO:0000313" key="7">
    <source>
        <dbReference type="EMBL" id="XFO71425.1"/>
    </source>
</evidence>
<evidence type="ECO:0000259" key="6">
    <source>
        <dbReference type="PROSITE" id="PS50011"/>
    </source>
</evidence>
<feature type="transmembrane region" description="Helical" evidence="5">
    <location>
        <begin position="256"/>
        <end position="279"/>
    </location>
</feature>
<evidence type="ECO:0000256" key="1">
    <source>
        <dbReference type="ARBA" id="ARBA00022679"/>
    </source>
</evidence>
<dbReference type="SUPFAM" id="SSF56112">
    <property type="entry name" value="Protein kinase-like (PK-like)"/>
    <property type="match status" value="1"/>
</dbReference>
<protein>
    <submittedName>
        <fullName evidence="7">Serine/threonine-protein kinase PknD</fullName>
        <ecNumber evidence="7">2.7.11.1</ecNumber>
    </submittedName>
</protein>
<reference evidence="7" key="1">
    <citation type="submission" date="2024-05" db="EMBL/GenBank/DDBJ databases">
        <title>Isolation and characterization of Sporomusa carbonis sp. nov., a carboxydotrophic hydrogenogen in the genus of Sporomusa isolated from a charcoal burning pile.</title>
        <authorList>
            <person name="Boeer T."/>
            <person name="Rosenbaum F."/>
            <person name="Eysell L."/>
            <person name="Mueller V."/>
            <person name="Daniel R."/>
            <person name="Poehlein A."/>
        </authorList>
    </citation>
    <scope>NUCLEOTIDE SEQUENCE [LARGE SCALE GENOMIC DNA]</scope>
    <source>
        <strain evidence="7">DSM 3132</strain>
    </source>
</reference>
<keyword evidence="1 7" id="KW-0808">Transferase</keyword>
<dbReference type="EMBL" id="CP155571">
    <property type="protein sequence ID" value="XFO71425.1"/>
    <property type="molecule type" value="Genomic_DNA"/>
</dbReference>
<dbReference type="PROSITE" id="PS00108">
    <property type="entry name" value="PROTEIN_KINASE_ST"/>
    <property type="match status" value="1"/>
</dbReference>
<keyword evidence="4" id="KW-0067">ATP-binding</keyword>
<evidence type="ECO:0000256" key="2">
    <source>
        <dbReference type="ARBA" id="ARBA00022741"/>
    </source>
</evidence>
<evidence type="ECO:0000256" key="4">
    <source>
        <dbReference type="ARBA" id="ARBA00022840"/>
    </source>
</evidence>
<name>A0ABZ3J028_SPOA4</name>
<keyword evidence="2" id="KW-0547">Nucleotide-binding</keyword>
<accession>A0ABZ3J028</accession>
<dbReference type="InterPro" id="IPR000719">
    <property type="entry name" value="Prot_kinase_dom"/>
</dbReference>
<dbReference type="RefSeq" id="WP_093795874.1">
    <property type="nucleotide sequence ID" value="NZ_CP155571.1"/>
</dbReference>
<dbReference type="Pfam" id="PF00069">
    <property type="entry name" value="Pkinase"/>
    <property type="match status" value="1"/>
</dbReference>
<dbReference type="EC" id="2.7.11.1" evidence="7"/>
<keyword evidence="3 7" id="KW-0418">Kinase</keyword>
<evidence type="ECO:0000313" key="8">
    <source>
        <dbReference type="Proteomes" id="UP000216052"/>
    </source>
</evidence>
<dbReference type="Gene3D" id="1.10.510.10">
    <property type="entry name" value="Transferase(Phosphotransferase) domain 1"/>
    <property type="match status" value="1"/>
</dbReference>
<dbReference type="CDD" id="cd14014">
    <property type="entry name" value="STKc_PknB_like"/>
    <property type="match status" value="1"/>
</dbReference>